<accession>A0A290XCN5</accession>
<organism evidence="3 4">
    <name type="scientific">Luteimonas chenhongjianii</name>
    <dbReference type="NCBI Taxonomy" id="2006110"/>
    <lineage>
        <taxon>Bacteria</taxon>
        <taxon>Pseudomonadati</taxon>
        <taxon>Pseudomonadota</taxon>
        <taxon>Gammaproteobacteria</taxon>
        <taxon>Lysobacterales</taxon>
        <taxon>Lysobacteraceae</taxon>
        <taxon>Luteimonas</taxon>
    </lineage>
</organism>
<dbReference type="Gene3D" id="3.20.20.80">
    <property type="entry name" value="Glycosidases"/>
    <property type="match status" value="1"/>
</dbReference>
<dbReference type="InterPro" id="IPR017853">
    <property type="entry name" value="GH"/>
</dbReference>
<evidence type="ECO:0000256" key="1">
    <source>
        <dbReference type="SAM" id="SignalP"/>
    </source>
</evidence>
<feature type="chain" id="PRO_5013126836" description="Glycoside hydrolase family 2 catalytic domain-containing protein" evidence="1">
    <location>
        <begin position="25"/>
        <end position="440"/>
    </location>
</feature>
<gene>
    <name evidence="3" type="ORF">CNR27_04755</name>
</gene>
<evidence type="ECO:0000313" key="4">
    <source>
        <dbReference type="Proteomes" id="UP000218968"/>
    </source>
</evidence>
<dbReference type="Proteomes" id="UP000218968">
    <property type="component" value="Chromosome"/>
</dbReference>
<dbReference type="InterPro" id="IPR006103">
    <property type="entry name" value="Glyco_hydro_2_cat"/>
</dbReference>
<proteinExistence type="predicted"/>
<dbReference type="KEGG" id="lum:CNR27_04755"/>
<keyword evidence="1" id="KW-0732">Signal</keyword>
<dbReference type="GO" id="GO:0004553">
    <property type="term" value="F:hydrolase activity, hydrolyzing O-glycosyl compounds"/>
    <property type="evidence" value="ECO:0007669"/>
    <property type="project" value="InterPro"/>
</dbReference>
<name>A0A290XCN5_9GAMM</name>
<protein>
    <recommendedName>
        <fullName evidence="2">Glycoside hydrolase family 2 catalytic domain-containing protein</fullName>
    </recommendedName>
</protein>
<dbReference type="EMBL" id="CP023406">
    <property type="protein sequence ID" value="ATD66843.1"/>
    <property type="molecule type" value="Genomic_DNA"/>
</dbReference>
<feature type="signal peptide" evidence="1">
    <location>
        <begin position="1"/>
        <end position="24"/>
    </location>
</feature>
<keyword evidence="4" id="KW-1185">Reference proteome</keyword>
<dbReference type="OrthoDB" id="9758603at2"/>
<dbReference type="SUPFAM" id="SSF51445">
    <property type="entry name" value="(Trans)glycosidases"/>
    <property type="match status" value="1"/>
</dbReference>
<feature type="domain" description="Glycoside hydrolase family 2 catalytic" evidence="2">
    <location>
        <begin position="59"/>
        <end position="178"/>
    </location>
</feature>
<evidence type="ECO:0000259" key="2">
    <source>
        <dbReference type="Pfam" id="PF02836"/>
    </source>
</evidence>
<evidence type="ECO:0000313" key="3">
    <source>
        <dbReference type="EMBL" id="ATD66843.1"/>
    </source>
</evidence>
<dbReference type="GO" id="GO:0005975">
    <property type="term" value="P:carbohydrate metabolic process"/>
    <property type="evidence" value="ECO:0007669"/>
    <property type="project" value="InterPro"/>
</dbReference>
<dbReference type="AlphaFoldDB" id="A0A290XCN5"/>
<reference evidence="4" key="1">
    <citation type="submission" date="2017-09" db="EMBL/GenBank/DDBJ databases">
        <title>Luteimonas liuhanmingii sp.nov., isolated from the intestinal contents of Tibetan Plateau Pika in Yushu, Qinghai Province, China.</title>
        <authorList>
            <person name="Gui Z."/>
        </authorList>
    </citation>
    <scope>NUCLEOTIDE SEQUENCE [LARGE SCALE GENOMIC DNA]</scope>
    <source>
        <strain evidence="4">100111</strain>
    </source>
</reference>
<dbReference type="Pfam" id="PF02836">
    <property type="entry name" value="Glyco_hydro_2_C"/>
    <property type="match status" value="1"/>
</dbReference>
<dbReference type="RefSeq" id="WP_096297169.1">
    <property type="nucleotide sequence ID" value="NZ_CP023406.1"/>
</dbReference>
<sequence length="440" mass="47554">MRARPTLFCLFALTLAALAAPAAAAPKEVRVVEDRSGAHVLQVAGAPFRIRGAGLQDGDQEALAARGANSFRTWHTAEDPAAVLEMLDRAERNGLMVAMGLHVGKERHGFDFDDAAAIEAQKARLLAQVRAYKDHPAVLMWVVGNELNLESRDPRVWDVVESLTTAIQAEDPQHPVMTPLAGFDPALATLLRTRAPSLDLIGIQMYGDIGELPAKLEAAQWRGPYVVTEWGPTGHWESPETRWGAAIEDTASRKAELLVERYTRVIEADAAQGLGSYVFLWGQKQERTPTWYGLFLSSGESTPGVDAMQRLWTGAWPANRAPQISPLRLDGRVATDSVVLSPDAPYVAQVEAADPDGDALAYAWVVREESRATSIGGDPETLPLEIELRGADGAVDGQLSFEAPSQPGAYRLFVDVRDGQGHAAYANFPFHVGAPPASAE</sequence>